<feature type="region of interest" description="Disordered" evidence="1">
    <location>
        <begin position="187"/>
        <end position="226"/>
    </location>
</feature>
<feature type="domain" description="TRIP4/RQT4 C2HC5-type zinc finger" evidence="2">
    <location>
        <begin position="71"/>
        <end position="122"/>
    </location>
</feature>
<keyword evidence="4" id="KW-1185">Reference proteome</keyword>
<evidence type="ECO:0000313" key="3">
    <source>
        <dbReference type="EMBL" id="KAK7061828.1"/>
    </source>
</evidence>
<comment type="caution">
    <text evidence="3">The sequence shown here is derived from an EMBL/GenBank/DDBJ whole genome shotgun (WGS) entry which is preliminary data.</text>
</comment>
<organism evidence="3 4">
    <name type="scientific">Favolaschia claudopus</name>
    <dbReference type="NCBI Taxonomy" id="2862362"/>
    <lineage>
        <taxon>Eukaryota</taxon>
        <taxon>Fungi</taxon>
        <taxon>Dikarya</taxon>
        <taxon>Basidiomycota</taxon>
        <taxon>Agaricomycotina</taxon>
        <taxon>Agaricomycetes</taxon>
        <taxon>Agaricomycetidae</taxon>
        <taxon>Agaricales</taxon>
        <taxon>Marasmiineae</taxon>
        <taxon>Mycenaceae</taxon>
        <taxon>Favolaschia</taxon>
    </lineage>
</organism>
<reference evidence="3 4" key="1">
    <citation type="journal article" date="2024" name="J Genomics">
        <title>Draft genome sequencing and assembly of Favolaschia claudopus CIRM-BRFM 2984 isolated from oak limbs.</title>
        <authorList>
            <person name="Navarro D."/>
            <person name="Drula E."/>
            <person name="Chaduli D."/>
            <person name="Cazenave R."/>
            <person name="Ahrendt S."/>
            <person name="Wang J."/>
            <person name="Lipzen A."/>
            <person name="Daum C."/>
            <person name="Barry K."/>
            <person name="Grigoriev I.V."/>
            <person name="Favel A."/>
            <person name="Rosso M.N."/>
            <person name="Martin F."/>
        </authorList>
    </citation>
    <scope>NUCLEOTIDE SEQUENCE [LARGE SCALE GENOMIC DNA]</scope>
    <source>
        <strain evidence="3 4">CIRM-BRFM 2984</strain>
    </source>
</reference>
<dbReference type="Pfam" id="PF06221">
    <property type="entry name" value="zf-C2HC5"/>
    <property type="match status" value="1"/>
</dbReference>
<dbReference type="AlphaFoldDB" id="A0AAW0EE74"/>
<sequence length="293" mass="31063">MYHTAWTKKGSSSLPSDRIRPNPPPPSTPSKNNKGKGKTAASEPAKSKAVRRLESLKAGVAGNLQKDPKGGCFCQAREHHLSTYTQLCRTCGLILCEINLPQYSCPHCSASLLTATQKDALIARLDAQIAETLTKEALMRERAEEEARLAVGAFPTLGNTVTSGAAPSAPVPQTRMVMSLNSKTKKVTVSSFTKASPSPSRPASRAESVEDEPVRVPPPPPTVPFSAAAKFDSSRPWMDLSGGGAVYIPPPNLDADDDTRGISQRRRNRGKKKNTEGGAQAGVAGSSSQTTST</sequence>
<feature type="compositionally biased region" description="Low complexity" evidence="1">
    <location>
        <begin position="187"/>
        <end position="206"/>
    </location>
</feature>
<proteinExistence type="predicted"/>
<feature type="compositionally biased region" description="Low complexity" evidence="1">
    <location>
        <begin position="277"/>
        <end position="293"/>
    </location>
</feature>
<dbReference type="GO" id="GO:0005634">
    <property type="term" value="C:nucleus"/>
    <property type="evidence" value="ECO:0007669"/>
    <property type="project" value="InterPro"/>
</dbReference>
<feature type="region of interest" description="Disordered" evidence="1">
    <location>
        <begin position="238"/>
        <end position="293"/>
    </location>
</feature>
<gene>
    <name evidence="3" type="ORF">R3P38DRAFT_2831784</name>
</gene>
<evidence type="ECO:0000259" key="2">
    <source>
        <dbReference type="Pfam" id="PF06221"/>
    </source>
</evidence>
<dbReference type="EMBL" id="JAWWNJ010000002">
    <property type="protein sequence ID" value="KAK7061828.1"/>
    <property type="molecule type" value="Genomic_DNA"/>
</dbReference>
<dbReference type="GO" id="GO:0072344">
    <property type="term" value="P:rescue of stalled ribosome"/>
    <property type="evidence" value="ECO:0007669"/>
    <property type="project" value="InterPro"/>
</dbReference>
<name>A0AAW0EE74_9AGAR</name>
<dbReference type="InterPro" id="IPR009349">
    <property type="entry name" value="TRIP4/RQT4_C2HC5_Znf"/>
</dbReference>
<dbReference type="Proteomes" id="UP001362999">
    <property type="component" value="Unassembled WGS sequence"/>
</dbReference>
<protein>
    <submittedName>
        <fullName evidence="3">Zf-C2HC5 domain-containing protein</fullName>
    </submittedName>
</protein>
<evidence type="ECO:0000256" key="1">
    <source>
        <dbReference type="SAM" id="MobiDB-lite"/>
    </source>
</evidence>
<accession>A0AAW0EE74</accession>
<evidence type="ECO:0000313" key="4">
    <source>
        <dbReference type="Proteomes" id="UP001362999"/>
    </source>
</evidence>
<dbReference type="GO" id="GO:0008270">
    <property type="term" value="F:zinc ion binding"/>
    <property type="evidence" value="ECO:0007669"/>
    <property type="project" value="InterPro"/>
</dbReference>
<feature type="compositionally biased region" description="Basic residues" evidence="1">
    <location>
        <begin position="263"/>
        <end position="272"/>
    </location>
</feature>
<feature type="region of interest" description="Disordered" evidence="1">
    <location>
        <begin position="1"/>
        <end position="49"/>
    </location>
</feature>
<dbReference type="GO" id="GO:0180022">
    <property type="term" value="C:RQC-trigger complex"/>
    <property type="evidence" value="ECO:0007669"/>
    <property type="project" value="InterPro"/>
</dbReference>